<dbReference type="AlphaFoldDB" id="A0A1I0R2D7"/>
<organism evidence="1 2">
    <name type="scientific">Halobacterium jilantaiense</name>
    <dbReference type="NCBI Taxonomy" id="355548"/>
    <lineage>
        <taxon>Archaea</taxon>
        <taxon>Methanobacteriati</taxon>
        <taxon>Methanobacteriota</taxon>
        <taxon>Stenosarchaea group</taxon>
        <taxon>Halobacteria</taxon>
        <taxon>Halobacteriales</taxon>
        <taxon>Halobacteriaceae</taxon>
        <taxon>Halobacterium</taxon>
    </lineage>
</organism>
<gene>
    <name evidence="1" type="ORF">SAMN04487945_3034</name>
</gene>
<dbReference type="InterPro" id="IPR023137">
    <property type="entry name" value="BrxA_sf"/>
</dbReference>
<dbReference type="EMBL" id="FOJA01000002">
    <property type="protein sequence ID" value="SEW34528.1"/>
    <property type="molecule type" value="Genomic_DNA"/>
</dbReference>
<dbReference type="InterPro" id="IPR014948">
    <property type="entry name" value="BrxA"/>
</dbReference>
<accession>A0A1I0R2D7</accession>
<reference evidence="1 2" key="1">
    <citation type="submission" date="2016-10" db="EMBL/GenBank/DDBJ databases">
        <authorList>
            <person name="de Groot N.N."/>
        </authorList>
    </citation>
    <scope>NUCLEOTIDE SEQUENCE [LARGE SCALE GENOMIC DNA]</scope>
    <source>
        <strain evidence="1 2">CGMCC 1.5337</strain>
    </source>
</reference>
<evidence type="ECO:0000313" key="2">
    <source>
        <dbReference type="Proteomes" id="UP000198518"/>
    </source>
</evidence>
<name>A0A1I0R2D7_9EURY</name>
<dbReference type="RefSeq" id="WP_089670449.1">
    <property type="nucleotide sequence ID" value="NZ_FOJA01000002.1"/>
</dbReference>
<keyword evidence="2" id="KW-1185">Reference proteome</keyword>
<evidence type="ECO:0000313" key="1">
    <source>
        <dbReference type="EMBL" id="SEW34528.1"/>
    </source>
</evidence>
<dbReference type="Gene3D" id="1.10.3540.10">
    <property type="entry name" value="uncharacterized protein from magnetospirillum magneticum domain"/>
    <property type="match status" value="1"/>
</dbReference>
<sequence length="277" mass="31687">MPDGRPSGNFEFGSLNGHFSPDETHIGLVAASLDLEQTRAIVELYNECGDWETTNDEWLEQRKAGRLTVEGSRRAYNAIKPRLQEAGGGLPPLSQLPAVLDACRKERDQHQVLFCYLVAEDAVVRYVLHEYIQQLQRKSVSSLDFSNEQIIAFLDQFRHTDGSPLDFSDSTKDRWGTNFRSALRSIGVIQSKQGTDGDVPNIGDVPLETAAYWSWQQLDDEWLQNPLGWRYLFQPQPFWSPQSDRLTKSTRWSTHESHGRLWYEPVEDFYAKFGTTA</sequence>
<proteinExistence type="predicted"/>
<dbReference type="STRING" id="355548.SAMN04487945_3034"/>
<dbReference type="Proteomes" id="UP000198518">
    <property type="component" value="Unassembled WGS sequence"/>
</dbReference>
<protein>
    <submittedName>
        <fullName evidence="1">Putative inner membrane protein</fullName>
    </submittedName>
</protein>
<dbReference type="Pfam" id="PF08849">
    <property type="entry name" value="BrxA"/>
    <property type="match status" value="1"/>
</dbReference>